<evidence type="ECO:0000313" key="7">
    <source>
        <dbReference type="Proteomes" id="UP000829196"/>
    </source>
</evidence>
<evidence type="ECO:0000313" key="6">
    <source>
        <dbReference type="EMBL" id="KAI0522475.1"/>
    </source>
</evidence>
<evidence type="ECO:0000256" key="2">
    <source>
        <dbReference type="ARBA" id="ARBA00022679"/>
    </source>
</evidence>
<evidence type="ECO:0000256" key="5">
    <source>
        <dbReference type="ARBA" id="ARBA00022840"/>
    </source>
</evidence>
<dbReference type="OrthoDB" id="10453694at2759"/>
<evidence type="ECO:0000256" key="3">
    <source>
        <dbReference type="ARBA" id="ARBA00022741"/>
    </source>
</evidence>
<dbReference type="SMR" id="A0A8T3BZC3"/>
<keyword evidence="2" id="KW-0808">Transferase</keyword>
<dbReference type="PANTHER" id="PTHR47983:SF7">
    <property type="entry name" value="PROTEIN KINASE SUPERFAMILY PROTEIN"/>
    <property type="match status" value="1"/>
</dbReference>
<protein>
    <recommendedName>
        <fullName evidence="8">Protein kinase domain-containing protein</fullName>
    </recommendedName>
</protein>
<dbReference type="InterPro" id="IPR011009">
    <property type="entry name" value="Kinase-like_dom_sf"/>
</dbReference>
<dbReference type="PANTHER" id="PTHR47983">
    <property type="entry name" value="PTO-INTERACTING PROTEIN 1-LIKE"/>
    <property type="match status" value="1"/>
</dbReference>
<sequence>MGHLKGSFSFRKDRYAMTGQLTQKSDVYSFGVVLLELLTGRKPVDHTMPRGQQSLVTWATPRLSEDKVKQCVDPRLKDDYPSKGVAKDTKVNADLREDSPETFQNSYFLFLPPVSPLLSGFRLSTGRGPLPSGFRLSTGSGYWPSMRNSTCSRDRLSLPKTSLRDRSSILYGRLSSNGGFRRGPARPRAFSEKKNLYLHLLRAFWFWAVRHSLALILRLFGLRSSHVEQEDHLVASVFGFRNSRAAHEARLCVQPQKLSLGTRSSCSSLRLCAESGGDTRKGDGTCEGQLLISEKRREVVVDSNVS</sequence>
<name>A0A8T3BZC3_DENNO</name>
<dbReference type="InterPro" id="IPR052101">
    <property type="entry name" value="Plant_StressResp_Kinase"/>
</dbReference>
<evidence type="ECO:0000256" key="4">
    <source>
        <dbReference type="ARBA" id="ARBA00022777"/>
    </source>
</evidence>
<dbReference type="AlphaFoldDB" id="A0A8T3BZC3"/>
<dbReference type="GO" id="GO:0016301">
    <property type="term" value="F:kinase activity"/>
    <property type="evidence" value="ECO:0007669"/>
    <property type="project" value="UniProtKB-KW"/>
</dbReference>
<keyword evidence="5" id="KW-0067">ATP-binding</keyword>
<keyword evidence="3" id="KW-0547">Nucleotide-binding</keyword>
<keyword evidence="7" id="KW-1185">Reference proteome</keyword>
<reference evidence="6" key="1">
    <citation type="journal article" date="2022" name="Front. Genet.">
        <title>Chromosome-Scale Assembly of the Dendrobium nobile Genome Provides Insights Into the Molecular Mechanism of the Biosynthesis of the Medicinal Active Ingredient of Dendrobium.</title>
        <authorList>
            <person name="Xu Q."/>
            <person name="Niu S.-C."/>
            <person name="Li K.-L."/>
            <person name="Zheng P.-J."/>
            <person name="Zhang X.-J."/>
            <person name="Jia Y."/>
            <person name="Liu Y."/>
            <person name="Niu Y.-X."/>
            <person name="Yu L.-H."/>
            <person name="Chen D.-F."/>
            <person name="Zhang G.-Q."/>
        </authorList>
    </citation>
    <scope>NUCLEOTIDE SEQUENCE</scope>
    <source>
        <tissue evidence="6">Leaf</tissue>
    </source>
</reference>
<accession>A0A8T3BZC3</accession>
<dbReference type="SUPFAM" id="SSF56112">
    <property type="entry name" value="Protein kinase-like (PK-like)"/>
    <property type="match status" value="1"/>
</dbReference>
<dbReference type="EMBL" id="JAGYWB010000005">
    <property type="protein sequence ID" value="KAI0522475.1"/>
    <property type="molecule type" value="Genomic_DNA"/>
</dbReference>
<dbReference type="GO" id="GO:0005524">
    <property type="term" value="F:ATP binding"/>
    <property type="evidence" value="ECO:0007669"/>
    <property type="project" value="UniProtKB-KW"/>
</dbReference>
<organism evidence="6 7">
    <name type="scientific">Dendrobium nobile</name>
    <name type="common">Orchid</name>
    <dbReference type="NCBI Taxonomy" id="94219"/>
    <lineage>
        <taxon>Eukaryota</taxon>
        <taxon>Viridiplantae</taxon>
        <taxon>Streptophyta</taxon>
        <taxon>Embryophyta</taxon>
        <taxon>Tracheophyta</taxon>
        <taxon>Spermatophyta</taxon>
        <taxon>Magnoliopsida</taxon>
        <taxon>Liliopsida</taxon>
        <taxon>Asparagales</taxon>
        <taxon>Orchidaceae</taxon>
        <taxon>Epidendroideae</taxon>
        <taxon>Malaxideae</taxon>
        <taxon>Dendrobiinae</taxon>
        <taxon>Dendrobium</taxon>
    </lineage>
</organism>
<comment type="caution">
    <text evidence="6">The sequence shown here is derived from an EMBL/GenBank/DDBJ whole genome shotgun (WGS) entry which is preliminary data.</text>
</comment>
<evidence type="ECO:0008006" key="8">
    <source>
        <dbReference type="Google" id="ProtNLM"/>
    </source>
</evidence>
<keyword evidence="1" id="KW-0597">Phosphoprotein</keyword>
<dbReference type="Gene3D" id="1.10.510.10">
    <property type="entry name" value="Transferase(Phosphotransferase) domain 1"/>
    <property type="match status" value="1"/>
</dbReference>
<gene>
    <name evidence="6" type="ORF">KFK09_004854</name>
</gene>
<evidence type="ECO:0000256" key="1">
    <source>
        <dbReference type="ARBA" id="ARBA00022553"/>
    </source>
</evidence>
<keyword evidence="4" id="KW-0418">Kinase</keyword>
<dbReference type="Proteomes" id="UP000829196">
    <property type="component" value="Unassembled WGS sequence"/>
</dbReference>
<proteinExistence type="predicted"/>